<organism evidence="1 2">
    <name type="scientific">Dermacentor silvarum</name>
    <name type="common">Tick</name>
    <dbReference type="NCBI Taxonomy" id="543639"/>
    <lineage>
        <taxon>Eukaryota</taxon>
        <taxon>Metazoa</taxon>
        <taxon>Ecdysozoa</taxon>
        <taxon>Arthropoda</taxon>
        <taxon>Chelicerata</taxon>
        <taxon>Arachnida</taxon>
        <taxon>Acari</taxon>
        <taxon>Parasitiformes</taxon>
        <taxon>Ixodida</taxon>
        <taxon>Ixodoidea</taxon>
        <taxon>Ixodidae</taxon>
        <taxon>Rhipicephalinae</taxon>
        <taxon>Dermacentor</taxon>
    </lineage>
</organism>
<dbReference type="Proteomes" id="UP000821865">
    <property type="component" value="Chromosome 10"/>
</dbReference>
<name>A0ACB8DNJ0_DERSI</name>
<evidence type="ECO:0000313" key="1">
    <source>
        <dbReference type="EMBL" id="KAH7973939.1"/>
    </source>
</evidence>
<comment type="caution">
    <text evidence="1">The sequence shown here is derived from an EMBL/GenBank/DDBJ whole genome shotgun (WGS) entry which is preliminary data.</text>
</comment>
<proteinExistence type="predicted"/>
<reference evidence="1" key="1">
    <citation type="submission" date="2020-05" db="EMBL/GenBank/DDBJ databases">
        <title>Large-scale comparative analyses of tick genomes elucidate their genetic diversity and vector capacities.</title>
        <authorList>
            <person name="Jia N."/>
            <person name="Wang J."/>
            <person name="Shi W."/>
            <person name="Du L."/>
            <person name="Sun Y."/>
            <person name="Zhan W."/>
            <person name="Jiang J."/>
            <person name="Wang Q."/>
            <person name="Zhang B."/>
            <person name="Ji P."/>
            <person name="Sakyi L.B."/>
            <person name="Cui X."/>
            <person name="Yuan T."/>
            <person name="Jiang B."/>
            <person name="Yang W."/>
            <person name="Lam T.T.-Y."/>
            <person name="Chang Q."/>
            <person name="Ding S."/>
            <person name="Wang X."/>
            <person name="Zhu J."/>
            <person name="Ruan X."/>
            <person name="Zhao L."/>
            <person name="Wei J."/>
            <person name="Que T."/>
            <person name="Du C."/>
            <person name="Cheng J."/>
            <person name="Dai P."/>
            <person name="Han X."/>
            <person name="Huang E."/>
            <person name="Gao Y."/>
            <person name="Liu J."/>
            <person name="Shao H."/>
            <person name="Ye R."/>
            <person name="Li L."/>
            <person name="Wei W."/>
            <person name="Wang X."/>
            <person name="Wang C."/>
            <person name="Yang T."/>
            <person name="Huo Q."/>
            <person name="Li W."/>
            <person name="Guo W."/>
            <person name="Chen H."/>
            <person name="Zhou L."/>
            <person name="Ni X."/>
            <person name="Tian J."/>
            <person name="Zhou Y."/>
            <person name="Sheng Y."/>
            <person name="Liu T."/>
            <person name="Pan Y."/>
            <person name="Xia L."/>
            <person name="Li J."/>
            <person name="Zhao F."/>
            <person name="Cao W."/>
        </authorList>
    </citation>
    <scope>NUCLEOTIDE SEQUENCE</scope>
    <source>
        <strain evidence="1">Dsil-2018</strain>
    </source>
</reference>
<protein>
    <submittedName>
        <fullName evidence="1">Uncharacterized protein</fullName>
    </submittedName>
</protein>
<dbReference type="EMBL" id="CM023479">
    <property type="protein sequence ID" value="KAH7973939.1"/>
    <property type="molecule type" value="Genomic_DNA"/>
</dbReference>
<evidence type="ECO:0000313" key="2">
    <source>
        <dbReference type="Proteomes" id="UP000821865"/>
    </source>
</evidence>
<accession>A0ACB8DNJ0</accession>
<gene>
    <name evidence="1" type="ORF">HPB49_007519</name>
</gene>
<sequence length="197" mass="21939">MAFDVNIRAIVATKQIGKGQTALNDFWAAMNVSHRGLHHKTFQKHLKKFREPQTQCMDKFYAESASAVKTAYKEMDSYFTRDITVNFDGTWHKRGHTSHIGVGAIIEYHTGLILDAIVLSNQCLGCQVGPKPGDPGYASWQEHHLNVHYFTSEKGCEHCSVLLLGLLLEDGALSSSTLVCGLFDISGPHSTCMWKIK</sequence>
<keyword evidence="2" id="KW-1185">Reference proteome</keyword>